<reference evidence="3 4" key="1">
    <citation type="journal article" date="2016" name="Nat. Commun.">
        <title>Thousands of microbial genomes shed light on interconnected biogeochemical processes in an aquifer system.</title>
        <authorList>
            <person name="Anantharaman K."/>
            <person name="Brown C.T."/>
            <person name="Hug L.A."/>
            <person name="Sharon I."/>
            <person name="Castelle C.J."/>
            <person name="Probst A.J."/>
            <person name="Thomas B.C."/>
            <person name="Singh A."/>
            <person name="Wilkins M.J."/>
            <person name="Karaoz U."/>
            <person name="Brodie E.L."/>
            <person name="Williams K.H."/>
            <person name="Hubbard S.S."/>
            <person name="Banfield J.F."/>
        </authorList>
    </citation>
    <scope>NUCLEOTIDE SEQUENCE [LARGE SCALE GENOMIC DNA]</scope>
</reference>
<evidence type="ECO:0000313" key="3">
    <source>
        <dbReference type="EMBL" id="OGN13791.1"/>
    </source>
</evidence>
<comment type="caution">
    <text evidence="3">The sequence shown here is derived from an EMBL/GenBank/DDBJ whole genome shotgun (WGS) entry which is preliminary data.</text>
</comment>
<proteinExistence type="predicted"/>
<dbReference type="GO" id="GO:0003700">
    <property type="term" value="F:DNA-binding transcription factor activity"/>
    <property type="evidence" value="ECO:0007669"/>
    <property type="project" value="InterPro"/>
</dbReference>
<dbReference type="Gene3D" id="1.10.10.1250">
    <property type="entry name" value="RNA polymerase, subunit delta, N-terminal domain"/>
    <property type="match status" value="1"/>
</dbReference>
<dbReference type="InterPro" id="IPR050239">
    <property type="entry name" value="Sigma-70_RNA_pol_init_factors"/>
</dbReference>
<dbReference type="InterPro" id="IPR013324">
    <property type="entry name" value="RNA_pol_sigma_r3/r4-like"/>
</dbReference>
<evidence type="ECO:0000313" key="4">
    <source>
        <dbReference type="Proteomes" id="UP000178197"/>
    </source>
</evidence>
<organism evidence="3 4">
    <name type="scientific">Candidatus Yanofskybacteria bacterium RIFCSPHIGHO2_02_FULL_43_15c</name>
    <dbReference type="NCBI Taxonomy" id="1802679"/>
    <lineage>
        <taxon>Bacteria</taxon>
        <taxon>Candidatus Yanofskyibacteriota</taxon>
    </lineage>
</organism>
<dbReference type="InterPro" id="IPR007759">
    <property type="entry name" value="Asxl_HARE-HTH"/>
</dbReference>
<dbReference type="PROSITE" id="PS51913">
    <property type="entry name" value="HTH_HARE"/>
    <property type="match status" value="1"/>
</dbReference>
<dbReference type="SUPFAM" id="SSF88659">
    <property type="entry name" value="Sigma3 and sigma4 domains of RNA polymerase sigma factors"/>
    <property type="match status" value="1"/>
</dbReference>
<accession>A0A1F8FLA7</accession>
<dbReference type="AlphaFoldDB" id="A0A1F8FLA7"/>
<protein>
    <recommendedName>
        <fullName evidence="2">HTH HARE-type domain-containing protein</fullName>
    </recommendedName>
</protein>
<dbReference type="InterPro" id="IPR038087">
    <property type="entry name" value="RNAP_delta_N_dom_sf"/>
</dbReference>
<gene>
    <name evidence="3" type="ORF">A3C71_02255</name>
</gene>
<dbReference type="Gene3D" id="1.10.10.10">
    <property type="entry name" value="Winged helix-like DNA-binding domain superfamily/Winged helix DNA-binding domain"/>
    <property type="match status" value="1"/>
</dbReference>
<dbReference type="PANTHER" id="PTHR30603">
    <property type="entry name" value="RNA POLYMERASE SIGMA FACTOR RPO"/>
    <property type="match status" value="1"/>
</dbReference>
<sequence>MLSLNKSIKKAVVGLIKPLSDRNRDVILRRFGLKNGRPETLESIGQGYGITRERVRQIEEYAIKNLRASGLEQAAVLVNPYFDFAAGLLNQQGGFIPEQDLFKKFSGQISENKIENLSLSFLLSLRSNFHKHPENDSTLAFWYLNNDSSGLANELVSETVFLLDSHKKLLNQNGLYELHQVESKKPVSLDVFLSALSLSKRIDKNVFGEYGLSDWPEIKPRGVKDRAYLVLKKEQKPKHFREIASLINTASFSNKKANVQTVHNELIKDSRFVLVGRGIYGLSEWGYKAGTVKDVLVSILKESRKALAKQELVAKVLSSRYVKENTILLNLQDSKVFRKKDDGTYSLREA</sequence>
<name>A0A1F8FLA7_9BACT</name>
<dbReference type="EMBL" id="MGJT01000001">
    <property type="protein sequence ID" value="OGN13791.1"/>
    <property type="molecule type" value="Genomic_DNA"/>
</dbReference>
<dbReference type="InterPro" id="IPR036388">
    <property type="entry name" value="WH-like_DNA-bd_sf"/>
</dbReference>
<dbReference type="GO" id="GO:0006352">
    <property type="term" value="P:DNA-templated transcription initiation"/>
    <property type="evidence" value="ECO:0007669"/>
    <property type="project" value="InterPro"/>
</dbReference>
<dbReference type="InterPro" id="IPR007630">
    <property type="entry name" value="RNA_pol_sigma70_r4"/>
</dbReference>
<evidence type="ECO:0000256" key="1">
    <source>
        <dbReference type="ARBA" id="ARBA00023163"/>
    </source>
</evidence>
<dbReference type="Pfam" id="PF04545">
    <property type="entry name" value="Sigma70_r4"/>
    <property type="match status" value="1"/>
</dbReference>
<dbReference type="Proteomes" id="UP000178197">
    <property type="component" value="Unassembled WGS sequence"/>
</dbReference>
<evidence type="ECO:0000259" key="2">
    <source>
        <dbReference type="PROSITE" id="PS51913"/>
    </source>
</evidence>
<dbReference type="PANTHER" id="PTHR30603:SF47">
    <property type="entry name" value="RNA POLYMERASE SIGMA FACTOR SIGD, CHLOROPLASTIC"/>
    <property type="match status" value="1"/>
</dbReference>
<keyword evidence="1" id="KW-0804">Transcription</keyword>
<feature type="domain" description="HTH HARE-type" evidence="2">
    <location>
        <begin position="221"/>
        <end position="285"/>
    </location>
</feature>